<dbReference type="RefSeq" id="WP_002607667.1">
    <property type="nucleotide sequence ID" value="NZ_AP025565.1"/>
</dbReference>
<dbReference type="Proteomes" id="UP001203972">
    <property type="component" value="Unassembled WGS sequence"/>
</dbReference>
<evidence type="ECO:0000313" key="7">
    <source>
        <dbReference type="Proteomes" id="UP000503330"/>
    </source>
</evidence>
<reference evidence="3 7" key="3">
    <citation type="submission" date="2020-02" db="EMBL/GenBank/DDBJ databases">
        <authorList>
            <person name="Kociolek L.K."/>
            <person name="Ozer E.A."/>
        </authorList>
    </citation>
    <scope>NUCLEOTIDE SEQUENCE [LARGE SCALE GENOMIC DNA]</scope>
    <source>
        <strain evidence="3 7">ATCC 14501</strain>
    </source>
</reference>
<evidence type="ECO:0000313" key="5">
    <source>
        <dbReference type="Proteomes" id="UP000030008"/>
    </source>
</evidence>
<dbReference type="AlphaFoldDB" id="A0A099I3V0"/>
<dbReference type="Proteomes" id="UP000260025">
    <property type="component" value="Unassembled WGS sequence"/>
</dbReference>
<evidence type="ECO:0000313" key="2">
    <source>
        <dbReference type="EMBL" id="MCR0232941.1"/>
    </source>
</evidence>
<evidence type="ECO:0000313" key="1">
    <source>
        <dbReference type="EMBL" id="KGJ51892.1"/>
    </source>
</evidence>
<dbReference type="EMBL" id="JAKTMA010000014">
    <property type="protein sequence ID" value="MCR0232941.1"/>
    <property type="molecule type" value="Genomic_DNA"/>
</dbReference>
<proteinExistence type="predicted"/>
<accession>A0A099I3V0</accession>
<dbReference type="OrthoDB" id="1647793at2"/>
<gene>
    <name evidence="1" type="ORF">CIAN88_18030</name>
    <name evidence="4" type="ORF">DXA38_22535</name>
    <name evidence="3" type="ORF">G4D54_18005</name>
    <name evidence="2" type="ORF">MKC95_09195</name>
</gene>
<protein>
    <submittedName>
        <fullName evidence="1">Oxidoreductase</fullName>
    </submittedName>
</protein>
<reference evidence="2" key="4">
    <citation type="journal article" date="2022" name="Clin. Infect. Dis.">
        <title>Association between Clostridium innocuum and antibiotic-associated diarrhea in adults and children: A cross-sectional study and comparative genomics analysis.</title>
        <authorList>
            <person name="Cherny K.E."/>
            <person name="Muscat E.B."/>
            <person name="Balaji A."/>
            <person name="Mukherjee J."/>
            <person name="Ozer E.A."/>
            <person name="Angarone M.P."/>
            <person name="Hauser A.R."/>
            <person name="Sichel J.S."/>
            <person name="Amponsah E."/>
            <person name="Kociolek L.K."/>
        </authorList>
    </citation>
    <scope>NUCLEOTIDE SEQUENCE</scope>
    <source>
        <strain evidence="2">NU1-AC-029v</strain>
    </source>
</reference>
<dbReference type="EMBL" id="CP048838">
    <property type="protein sequence ID" value="QJA04193.1"/>
    <property type="molecule type" value="Genomic_DNA"/>
</dbReference>
<dbReference type="Proteomes" id="UP000030008">
    <property type="component" value="Unassembled WGS sequence"/>
</dbReference>
<evidence type="ECO:0000313" key="6">
    <source>
        <dbReference type="Proteomes" id="UP000260025"/>
    </source>
</evidence>
<dbReference type="EMBL" id="QVEV01000095">
    <property type="protein sequence ID" value="RGC07876.1"/>
    <property type="molecule type" value="Genomic_DNA"/>
</dbReference>
<reference evidence="1 5" key="1">
    <citation type="submission" date="2014-08" db="EMBL/GenBank/DDBJ databases">
        <title>Clostridium innocuum, an unnegligible vancomycin-resistant pathogen causing extra-intestinal infections.</title>
        <authorList>
            <person name="Feng Y."/>
            <person name="Chiu C.-H."/>
        </authorList>
    </citation>
    <scope>NUCLEOTIDE SEQUENCE [LARGE SCALE GENOMIC DNA]</scope>
    <source>
        <strain evidence="1 5">AN88</strain>
    </source>
</reference>
<name>A0A099I3V0_CLOIN</name>
<dbReference type="Proteomes" id="UP000503330">
    <property type="component" value="Chromosome"/>
</dbReference>
<evidence type="ECO:0000313" key="3">
    <source>
        <dbReference type="EMBL" id="QJA04193.1"/>
    </source>
</evidence>
<organism evidence="1 5">
    <name type="scientific">Clostridium innocuum</name>
    <dbReference type="NCBI Taxonomy" id="1522"/>
    <lineage>
        <taxon>Bacteria</taxon>
        <taxon>Bacillati</taxon>
        <taxon>Bacillota</taxon>
        <taxon>Clostridia</taxon>
        <taxon>Eubacteriales</taxon>
        <taxon>Clostridiaceae</taxon>
        <taxon>Clostridium</taxon>
    </lineage>
</organism>
<reference evidence="4 6" key="2">
    <citation type="submission" date="2018-08" db="EMBL/GenBank/DDBJ databases">
        <title>A genome reference for cultivated species of the human gut microbiota.</title>
        <authorList>
            <person name="Zou Y."/>
            <person name="Xue W."/>
            <person name="Luo G."/>
        </authorList>
    </citation>
    <scope>NUCLEOTIDE SEQUENCE [LARGE SCALE GENOMIC DNA]</scope>
    <source>
        <strain evidence="4 6">OF01-2LB</strain>
    </source>
</reference>
<dbReference type="EMBL" id="JQIF01000093">
    <property type="protein sequence ID" value="KGJ51892.1"/>
    <property type="molecule type" value="Genomic_DNA"/>
</dbReference>
<dbReference type="GeneID" id="61927472"/>
<sequence>MLTPKDVLYMEDILDQTLVLNKRVANDITMIQSEDVKTCFENVQEKLKEHYQTLLAILESEAK</sequence>
<evidence type="ECO:0000313" key="4">
    <source>
        <dbReference type="EMBL" id="RGC07876.1"/>
    </source>
</evidence>